<proteinExistence type="predicted"/>
<organism evidence="1">
    <name type="scientific">bioreactor metagenome</name>
    <dbReference type="NCBI Taxonomy" id="1076179"/>
    <lineage>
        <taxon>unclassified sequences</taxon>
        <taxon>metagenomes</taxon>
        <taxon>ecological metagenomes</taxon>
    </lineage>
</organism>
<name>A0A645A4U4_9ZZZZ</name>
<protein>
    <submittedName>
        <fullName evidence="1">Uncharacterized protein</fullName>
    </submittedName>
</protein>
<comment type="caution">
    <text evidence="1">The sequence shown here is derived from an EMBL/GenBank/DDBJ whole genome shotgun (WGS) entry which is preliminary data.</text>
</comment>
<dbReference type="EMBL" id="VSSQ01011952">
    <property type="protein sequence ID" value="MPM48097.1"/>
    <property type="molecule type" value="Genomic_DNA"/>
</dbReference>
<reference evidence="1" key="1">
    <citation type="submission" date="2019-08" db="EMBL/GenBank/DDBJ databases">
        <authorList>
            <person name="Kucharzyk K."/>
            <person name="Murdoch R.W."/>
            <person name="Higgins S."/>
            <person name="Loffler F."/>
        </authorList>
    </citation>
    <scope>NUCLEOTIDE SEQUENCE</scope>
</reference>
<sequence>MGVRQIGADDFIGGITACLFAGAVKPRDDAGVIDDHRESSGNIQDRIGEVSLLNQLVFRVLEVGDVANRSKQHVWLAVELNDIRIEQHGYRRTVFMPELRFKIPDAAKMSR</sequence>
<accession>A0A645A4U4</accession>
<evidence type="ECO:0000313" key="1">
    <source>
        <dbReference type="EMBL" id="MPM48097.1"/>
    </source>
</evidence>
<gene>
    <name evidence="1" type="ORF">SDC9_94819</name>
</gene>
<dbReference type="AlphaFoldDB" id="A0A645A4U4"/>